<dbReference type="InterPro" id="IPR004089">
    <property type="entry name" value="MCPsignal_dom"/>
</dbReference>
<dbReference type="GO" id="GO:0007165">
    <property type="term" value="P:signal transduction"/>
    <property type="evidence" value="ECO:0007669"/>
    <property type="project" value="UniProtKB-KW"/>
</dbReference>
<feature type="domain" description="Methyl-accepting transducer" evidence="7">
    <location>
        <begin position="409"/>
        <end position="645"/>
    </location>
</feature>
<evidence type="ECO:0000313" key="11">
    <source>
        <dbReference type="Proteomes" id="UP000425960"/>
    </source>
</evidence>
<organism evidence="10 11">
    <name type="scientific">Desulfosarcina ovata subsp. sediminis</name>
    <dbReference type="NCBI Taxonomy" id="885957"/>
    <lineage>
        <taxon>Bacteria</taxon>
        <taxon>Pseudomonadati</taxon>
        <taxon>Thermodesulfobacteriota</taxon>
        <taxon>Desulfobacteria</taxon>
        <taxon>Desulfobacterales</taxon>
        <taxon>Desulfosarcinaceae</taxon>
        <taxon>Desulfosarcina</taxon>
    </lineage>
</organism>
<feature type="domain" description="T-SNARE coiled-coil homology" evidence="8">
    <location>
        <begin position="568"/>
        <end position="630"/>
    </location>
</feature>
<accession>A0A5K7ZWE6</accession>
<evidence type="ECO:0000259" key="9">
    <source>
        <dbReference type="PROSITE" id="PS50885"/>
    </source>
</evidence>
<keyword evidence="6" id="KW-0812">Transmembrane</keyword>
<evidence type="ECO:0000256" key="6">
    <source>
        <dbReference type="SAM" id="Phobius"/>
    </source>
</evidence>
<dbReference type="PANTHER" id="PTHR32089:SF112">
    <property type="entry name" value="LYSOZYME-LIKE PROTEIN-RELATED"/>
    <property type="match status" value="1"/>
</dbReference>
<evidence type="ECO:0008006" key="12">
    <source>
        <dbReference type="Google" id="ProtNLM"/>
    </source>
</evidence>
<evidence type="ECO:0000256" key="2">
    <source>
        <dbReference type="ARBA" id="ARBA00022519"/>
    </source>
</evidence>
<protein>
    <recommendedName>
        <fullName evidence="12">Methyl-accepting chemotaxis protein</fullName>
    </recommendedName>
</protein>
<dbReference type="PROSITE" id="PS50192">
    <property type="entry name" value="T_SNARE"/>
    <property type="match status" value="1"/>
</dbReference>
<gene>
    <name evidence="10" type="ORF">DSCO28_51530</name>
</gene>
<name>A0A5K7ZWE6_9BACT</name>
<keyword evidence="6" id="KW-1133">Transmembrane helix</keyword>
<keyword evidence="2" id="KW-1003">Cell membrane</keyword>
<evidence type="ECO:0000259" key="8">
    <source>
        <dbReference type="PROSITE" id="PS50192"/>
    </source>
</evidence>
<keyword evidence="6" id="KW-0472">Membrane</keyword>
<dbReference type="EMBL" id="AP021876">
    <property type="protein sequence ID" value="BBO84587.1"/>
    <property type="molecule type" value="Genomic_DNA"/>
</dbReference>
<dbReference type="SUPFAM" id="SSF58104">
    <property type="entry name" value="Methyl-accepting chemotaxis protein (MCP) signaling domain"/>
    <property type="match status" value="1"/>
</dbReference>
<evidence type="ECO:0000256" key="4">
    <source>
        <dbReference type="ARBA" id="ARBA00029447"/>
    </source>
</evidence>
<comment type="subcellular location">
    <subcellularLocation>
        <location evidence="1">Cell inner membrane</location>
        <topology evidence="1">Multi-pass membrane protein</topology>
    </subcellularLocation>
</comment>
<dbReference type="Gene3D" id="1.10.8.500">
    <property type="entry name" value="HAMP domain in histidine kinase"/>
    <property type="match status" value="1"/>
</dbReference>
<keyword evidence="3 5" id="KW-0807">Transducer</keyword>
<evidence type="ECO:0000259" key="7">
    <source>
        <dbReference type="PROSITE" id="PS50111"/>
    </source>
</evidence>
<dbReference type="SMART" id="SM00304">
    <property type="entry name" value="HAMP"/>
    <property type="match status" value="2"/>
</dbReference>
<dbReference type="Gene3D" id="1.10.287.950">
    <property type="entry name" value="Methyl-accepting chemotaxis protein"/>
    <property type="match status" value="1"/>
</dbReference>
<dbReference type="GO" id="GO:0004888">
    <property type="term" value="F:transmembrane signaling receptor activity"/>
    <property type="evidence" value="ECO:0007669"/>
    <property type="project" value="InterPro"/>
</dbReference>
<dbReference type="InterPro" id="IPR000727">
    <property type="entry name" value="T_SNARE_dom"/>
</dbReference>
<keyword evidence="2" id="KW-0997">Cell inner membrane</keyword>
<dbReference type="PRINTS" id="PR00260">
    <property type="entry name" value="CHEMTRNSDUCR"/>
</dbReference>
<feature type="transmembrane region" description="Helical" evidence="6">
    <location>
        <begin position="12"/>
        <end position="36"/>
    </location>
</feature>
<dbReference type="SMART" id="SM00283">
    <property type="entry name" value="MA"/>
    <property type="match status" value="1"/>
</dbReference>
<dbReference type="RefSeq" id="WP_231713922.1">
    <property type="nucleotide sequence ID" value="NZ_AP021876.1"/>
</dbReference>
<dbReference type="GO" id="GO:0006935">
    <property type="term" value="P:chemotaxis"/>
    <property type="evidence" value="ECO:0007669"/>
    <property type="project" value="InterPro"/>
</dbReference>
<dbReference type="CDD" id="cd06225">
    <property type="entry name" value="HAMP"/>
    <property type="match status" value="1"/>
</dbReference>
<dbReference type="Proteomes" id="UP000425960">
    <property type="component" value="Chromosome"/>
</dbReference>
<evidence type="ECO:0000313" key="10">
    <source>
        <dbReference type="EMBL" id="BBO84587.1"/>
    </source>
</evidence>
<comment type="similarity">
    <text evidence="4">Belongs to the methyl-accepting chemotaxis (MCP) protein family.</text>
</comment>
<reference evidence="10 11" key="1">
    <citation type="submission" date="2019-11" db="EMBL/GenBank/DDBJ databases">
        <title>Comparative genomics of hydrocarbon-degrading Desulfosarcina strains.</title>
        <authorList>
            <person name="Watanabe M."/>
            <person name="Kojima H."/>
            <person name="Fukui M."/>
        </authorList>
    </citation>
    <scope>NUCLEOTIDE SEQUENCE [LARGE SCALE GENOMIC DNA]</scope>
    <source>
        <strain evidence="10 11">28bB2T</strain>
    </source>
</reference>
<evidence type="ECO:0000256" key="1">
    <source>
        <dbReference type="ARBA" id="ARBA00004429"/>
    </source>
</evidence>
<evidence type="ECO:0000256" key="3">
    <source>
        <dbReference type="ARBA" id="ARBA00023224"/>
    </source>
</evidence>
<dbReference type="InterPro" id="IPR004090">
    <property type="entry name" value="Chemotax_Me-accpt_rcpt"/>
</dbReference>
<dbReference type="InterPro" id="IPR003660">
    <property type="entry name" value="HAMP_dom"/>
</dbReference>
<dbReference type="PROSITE" id="PS50111">
    <property type="entry name" value="CHEMOTAXIS_TRANSDUC_2"/>
    <property type="match status" value="1"/>
</dbReference>
<proteinExistence type="inferred from homology"/>
<dbReference type="GO" id="GO:0005886">
    <property type="term" value="C:plasma membrane"/>
    <property type="evidence" value="ECO:0007669"/>
    <property type="project" value="UniProtKB-SubCell"/>
</dbReference>
<dbReference type="PANTHER" id="PTHR32089">
    <property type="entry name" value="METHYL-ACCEPTING CHEMOTAXIS PROTEIN MCPB"/>
    <property type="match status" value="1"/>
</dbReference>
<dbReference type="AlphaFoldDB" id="A0A5K7ZWE6"/>
<evidence type="ECO:0000256" key="5">
    <source>
        <dbReference type="PROSITE-ProRule" id="PRU00284"/>
    </source>
</evidence>
<sequence length="686" mass="73815">MQRISARILFPAAIATTIFSIILFFVAGTTINGLVARNLDRIARSKVADITISEKRIAGKMLSLASLFSQSEAVIHAYETAYQGNLNDSGDEQMELARQQLRDHLDGFAKGYKTIHDGNPPRIHFHVPPARSLLRVWKKGQNKSDDLSSFRNTVATISRGGHTPITGIEIGRGGFAIRGIAPIIDGAGKYLGSVECLSSYDPLVKYSVSTNTEYIAVYMNKDYLPIATRLQDPSKNPIVGNRFVFVSSTHSQLTDSIVSEDLLDRGRSEMQSTRVGDYFTTVFPIKDFSGKQIGVMAYVYNAGEFYRTVGKIQWGIVALCVALLAAIITPLVFSVRSVVAPIARTIAMLKDIATGEGDLTKRMEVLRKDEIGELAGWFNTFLDKLNAVIVKLADNACTVERSASDFDHIAGQLSQSAGETSGRANNVSAAAEEMSANLNSVAATMEESATNISMVATSSEEMTATINEIAQNAEKARSIAEQAVRKAGGASDQMNTLGQAAVDIGKVVETITEISEQVNLLALNATIEAARAGEAGKGFAVVANEIKELAKQTSTASLEIRQKIEHIQNSTDGTVKGIDEISEVINDVNSIVETIATAVEEQSSVTREIASNISQAAKGVQEVNENVNQSSLVSTEISKDITVVNQSAGEIATSSDQVKLSAEDLKRMVAELNAIVGSFKISRECI</sequence>
<dbReference type="PROSITE" id="PS50885">
    <property type="entry name" value="HAMP"/>
    <property type="match status" value="1"/>
</dbReference>
<feature type="domain" description="HAMP" evidence="9">
    <location>
        <begin position="336"/>
        <end position="390"/>
    </location>
</feature>
<dbReference type="Pfam" id="PF00015">
    <property type="entry name" value="MCPsignal"/>
    <property type="match status" value="1"/>
</dbReference>
<dbReference type="Pfam" id="PF00672">
    <property type="entry name" value="HAMP"/>
    <property type="match status" value="1"/>
</dbReference>
<feature type="transmembrane region" description="Helical" evidence="6">
    <location>
        <begin position="314"/>
        <end position="333"/>
    </location>
</feature>
<dbReference type="KEGG" id="dov:DSCO28_51530"/>